<keyword evidence="3" id="KW-1185">Reference proteome</keyword>
<feature type="compositionally biased region" description="Basic and acidic residues" evidence="1">
    <location>
        <begin position="48"/>
        <end position="72"/>
    </location>
</feature>
<dbReference type="Pfam" id="PF07800">
    <property type="entry name" value="DUF1644"/>
    <property type="match status" value="1"/>
</dbReference>
<dbReference type="PANTHER" id="PTHR31197">
    <property type="entry name" value="OS01G0612600 PROTEIN"/>
    <property type="match status" value="1"/>
</dbReference>
<dbReference type="Proteomes" id="UP000734854">
    <property type="component" value="Unassembled WGS sequence"/>
</dbReference>
<evidence type="ECO:0000313" key="3">
    <source>
        <dbReference type="Proteomes" id="UP000734854"/>
    </source>
</evidence>
<dbReference type="InterPro" id="IPR012866">
    <property type="entry name" value="DUF1644"/>
</dbReference>
<dbReference type="AlphaFoldDB" id="A0A8J5ELV8"/>
<accession>A0A8J5ELV8</accession>
<dbReference type="PANTHER" id="PTHR31197:SF4">
    <property type="entry name" value="OS02G0150900 PROTEIN"/>
    <property type="match status" value="1"/>
</dbReference>
<proteinExistence type="predicted"/>
<comment type="caution">
    <text evidence="2">The sequence shown here is derived from an EMBL/GenBank/DDBJ whole genome shotgun (WGS) entry which is preliminary data.</text>
</comment>
<dbReference type="EMBL" id="JACMSC010000022">
    <property type="protein sequence ID" value="KAG6468013.1"/>
    <property type="molecule type" value="Genomic_DNA"/>
</dbReference>
<name>A0A8J5ELV8_ZINOF</name>
<sequence>MYGELQYTIGDVTGFSVVENARAYLDMKKRCCQEMDCGYVGNYVELQQHARQEHPNSRPSEVDPERERERESFQQSVRDSILLESFLEPLEVTIFIGLATREICEQRSFMRRRLHSNAIDDRNQRLI</sequence>
<protein>
    <submittedName>
        <fullName evidence="2">Uncharacterized protein</fullName>
    </submittedName>
</protein>
<organism evidence="2 3">
    <name type="scientific">Zingiber officinale</name>
    <name type="common">Ginger</name>
    <name type="synonym">Amomum zingiber</name>
    <dbReference type="NCBI Taxonomy" id="94328"/>
    <lineage>
        <taxon>Eukaryota</taxon>
        <taxon>Viridiplantae</taxon>
        <taxon>Streptophyta</taxon>
        <taxon>Embryophyta</taxon>
        <taxon>Tracheophyta</taxon>
        <taxon>Spermatophyta</taxon>
        <taxon>Magnoliopsida</taxon>
        <taxon>Liliopsida</taxon>
        <taxon>Zingiberales</taxon>
        <taxon>Zingiberaceae</taxon>
        <taxon>Zingiber</taxon>
    </lineage>
</organism>
<evidence type="ECO:0000313" key="2">
    <source>
        <dbReference type="EMBL" id="KAG6468013.1"/>
    </source>
</evidence>
<reference evidence="2 3" key="1">
    <citation type="submission" date="2020-08" db="EMBL/GenBank/DDBJ databases">
        <title>Plant Genome Project.</title>
        <authorList>
            <person name="Zhang R.-G."/>
        </authorList>
    </citation>
    <scope>NUCLEOTIDE SEQUENCE [LARGE SCALE GENOMIC DNA]</scope>
    <source>
        <tissue evidence="2">Rhizome</tissue>
    </source>
</reference>
<gene>
    <name evidence="2" type="ORF">ZIOFF_072579</name>
</gene>
<feature type="region of interest" description="Disordered" evidence="1">
    <location>
        <begin position="48"/>
        <end position="75"/>
    </location>
</feature>
<evidence type="ECO:0000256" key="1">
    <source>
        <dbReference type="SAM" id="MobiDB-lite"/>
    </source>
</evidence>